<sequence>MKEKAIDKDKPRFINPMQLHNVISPIWQEFEEIEITGGGEPILHPEINDIINLFTGKYRKIYTNGFLLKYLPKFEEVNISRVHWDSNINNTFYRSIFQNELDDVINHYRRIAQKIRIQTILLKGALDTKEKIMEFIERYEDKVDIFMFRTLFPKCKLEKDKFVPYPEGLKHPKIKLDATLDSYKRPLFFVNTDCMIHKTFKY</sequence>
<organism evidence="1 2">
    <name type="scientific">candidate division WWE3 bacterium</name>
    <dbReference type="NCBI Taxonomy" id="2053526"/>
    <lineage>
        <taxon>Bacteria</taxon>
        <taxon>Katanobacteria</taxon>
    </lineage>
</organism>
<name>A0A7X9DJS7_UNCKA</name>
<evidence type="ECO:0008006" key="3">
    <source>
        <dbReference type="Google" id="ProtNLM"/>
    </source>
</evidence>
<proteinExistence type="predicted"/>
<dbReference type="EMBL" id="JAAZNL010000005">
    <property type="protein sequence ID" value="NMB69706.1"/>
    <property type="molecule type" value="Genomic_DNA"/>
</dbReference>
<dbReference type="Proteomes" id="UP000526033">
    <property type="component" value="Unassembled WGS sequence"/>
</dbReference>
<accession>A0A7X9DJS7</accession>
<evidence type="ECO:0000313" key="1">
    <source>
        <dbReference type="EMBL" id="NMB69706.1"/>
    </source>
</evidence>
<dbReference type="InterPro" id="IPR013785">
    <property type="entry name" value="Aldolase_TIM"/>
</dbReference>
<gene>
    <name evidence="1" type="ORF">GYA27_00685</name>
</gene>
<evidence type="ECO:0000313" key="2">
    <source>
        <dbReference type="Proteomes" id="UP000526033"/>
    </source>
</evidence>
<dbReference type="InterPro" id="IPR058240">
    <property type="entry name" value="rSAM_sf"/>
</dbReference>
<protein>
    <recommendedName>
        <fullName evidence="3">Radical SAM core domain-containing protein</fullName>
    </recommendedName>
</protein>
<reference evidence="1 2" key="1">
    <citation type="journal article" date="2020" name="Biotechnol. Biofuels">
        <title>New insights from the biogas microbiome by comprehensive genome-resolved metagenomics of nearly 1600 species originating from multiple anaerobic digesters.</title>
        <authorList>
            <person name="Campanaro S."/>
            <person name="Treu L."/>
            <person name="Rodriguez-R L.M."/>
            <person name="Kovalovszki A."/>
            <person name="Ziels R.M."/>
            <person name="Maus I."/>
            <person name="Zhu X."/>
            <person name="Kougias P.G."/>
            <person name="Basile A."/>
            <person name="Luo G."/>
            <person name="Schluter A."/>
            <person name="Konstantinidis K.T."/>
            <person name="Angelidaki I."/>
        </authorList>
    </citation>
    <scope>NUCLEOTIDE SEQUENCE [LARGE SCALE GENOMIC DNA]</scope>
    <source>
        <strain evidence="1">AS27yjCOA_165</strain>
    </source>
</reference>
<comment type="caution">
    <text evidence="1">The sequence shown here is derived from an EMBL/GenBank/DDBJ whole genome shotgun (WGS) entry which is preliminary data.</text>
</comment>
<dbReference type="Gene3D" id="3.20.20.70">
    <property type="entry name" value="Aldolase class I"/>
    <property type="match status" value="1"/>
</dbReference>
<dbReference type="AlphaFoldDB" id="A0A7X9DJS7"/>
<dbReference type="SUPFAM" id="SSF102114">
    <property type="entry name" value="Radical SAM enzymes"/>
    <property type="match status" value="1"/>
</dbReference>